<keyword evidence="3 7" id="KW-0418">Kinase</keyword>
<gene>
    <name evidence="7" type="ORF">L210DRAFT_2587698</name>
</gene>
<keyword evidence="1" id="KW-0808">Transferase</keyword>
<dbReference type="PANTHER" id="PTHR44329:SF288">
    <property type="entry name" value="MITOGEN-ACTIVATED PROTEIN KINASE KINASE KINASE 20"/>
    <property type="match status" value="1"/>
</dbReference>
<dbReference type="Pfam" id="PF07714">
    <property type="entry name" value="PK_Tyr_Ser-Thr"/>
    <property type="match status" value="1"/>
</dbReference>
<keyword evidence="8" id="KW-1185">Reference proteome</keyword>
<keyword evidence="2" id="KW-0547">Nucleotide-binding</keyword>
<evidence type="ECO:0000313" key="8">
    <source>
        <dbReference type="Proteomes" id="UP001194468"/>
    </source>
</evidence>
<reference evidence="7" key="1">
    <citation type="submission" date="2019-10" db="EMBL/GenBank/DDBJ databases">
        <authorList>
            <consortium name="DOE Joint Genome Institute"/>
            <person name="Kuo A."/>
            <person name="Miyauchi S."/>
            <person name="Kiss E."/>
            <person name="Drula E."/>
            <person name="Kohler A."/>
            <person name="Sanchez-Garcia M."/>
            <person name="Andreopoulos B."/>
            <person name="Barry K.W."/>
            <person name="Bonito G."/>
            <person name="Buee M."/>
            <person name="Carver A."/>
            <person name="Chen C."/>
            <person name="Cichocki N."/>
            <person name="Clum A."/>
            <person name="Culley D."/>
            <person name="Crous P.W."/>
            <person name="Fauchery L."/>
            <person name="Girlanda M."/>
            <person name="Hayes R."/>
            <person name="Keri Z."/>
            <person name="LaButti K."/>
            <person name="Lipzen A."/>
            <person name="Lombard V."/>
            <person name="Magnuson J."/>
            <person name="Maillard F."/>
            <person name="Morin E."/>
            <person name="Murat C."/>
            <person name="Nolan M."/>
            <person name="Ohm R."/>
            <person name="Pangilinan J."/>
            <person name="Pereira M."/>
            <person name="Perotto S."/>
            <person name="Peter M."/>
            <person name="Riley R."/>
            <person name="Sitrit Y."/>
            <person name="Stielow B."/>
            <person name="Szollosi G."/>
            <person name="Zifcakova L."/>
            <person name="Stursova M."/>
            <person name="Spatafora J.W."/>
            <person name="Tedersoo L."/>
            <person name="Vaario L.-M."/>
            <person name="Yamada A."/>
            <person name="Yan M."/>
            <person name="Wang P."/>
            <person name="Xu J."/>
            <person name="Bruns T."/>
            <person name="Baldrian P."/>
            <person name="Vilgalys R."/>
            <person name="Henrissat B."/>
            <person name="Grigoriev I.V."/>
            <person name="Hibbett D."/>
            <person name="Nagy L.G."/>
            <person name="Martin F.M."/>
        </authorList>
    </citation>
    <scope>NUCLEOTIDE SEQUENCE</scope>
    <source>
        <strain evidence="7">BED1</strain>
    </source>
</reference>
<feature type="region of interest" description="Disordered" evidence="5">
    <location>
        <begin position="43"/>
        <end position="75"/>
    </location>
</feature>
<keyword evidence="4" id="KW-0067">ATP-binding</keyword>
<dbReference type="PROSITE" id="PS50011">
    <property type="entry name" value="PROTEIN_KINASE_DOM"/>
    <property type="match status" value="1"/>
</dbReference>
<dbReference type="Proteomes" id="UP001194468">
    <property type="component" value="Unassembled WGS sequence"/>
</dbReference>
<evidence type="ECO:0000313" key="7">
    <source>
        <dbReference type="EMBL" id="KAF8434587.1"/>
    </source>
</evidence>
<dbReference type="PROSITE" id="PS00109">
    <property type="entry name" value="PROTEIN_KINASE_TYR"/>
    <property type="match status" value="1"/>
</dbReference>
<name>A0AAD4BM75_BOLED</name>
<organism evidence="7 8">
    <name type="scientific">Boletus edulis BED1</name>
    <dbReference type="NCBI Taxonomy" id="1328754"/>
    <lineage>
        <taxon>Eukaryota</taxon>
        <taxon>Fungi</taxon>
        <taxon>Dikarya</taxon>
        <taxon>Basidiomycota</taxon>
        <taxon>Agaricomycotina</taxon>
        <taxon>Agaricomycetes</taxon>
        <taxon>Agaricomycetidae</taxon>
        <taxon>Boletales</taxon>
        <taxon>Boletineae</taxon>
        <taxon>Boletaceae</taxon>
        <taxon>Boletoideae</taxon>
        <taxon>Boletus</taxon>
    </lineage>
</organism>
<protein>
    <submittedName>
        <fullName evidence="7">Kinase-like domain-containing protein</fullName>
    </submittedName>
</protein>
<dbReference type="Gene3D" id="1.10.510.10">
    <property type="entry name" value="Transferase(Phosphotransferase) domain 1"/>
    <property type="match status" value="1"/>
</dbReference>
<dbReference type="InterPro" id="IPR008266">
    <property type="entry name" value="Tyr_kinase_AS"/>
</dbReference>
<feature type="compositionally biased region" description="Polar residues" evidence="5">
    <location>
        <begin position="43"/>
        <end position="54"/>
    </location>
</feature>
<comment type="caution">
    <text evidence="7">The sequence shown here is derived from an EMBL/GenBank/DDBJ whole genome shotgun (WGS) entry which is preliminary data.</text>
</comment>
<dbReference type="PANTHER" id="PTHR44329">
    <property type="entry name" value="SERINE/THREONINE-PROTEIN KINASE TNNI3K-RELATED"/>
    <property type="match status" value="1"/>
</dbReference>
<dbReference type="InterPro" id="IPR000719">
    <property type="entry name" value="Prot_kinase_dom"/>
</dbReference>
<sequence length="476" mass="53003">MVDIARLFKDNHELLAGFRMFLPEQSQVYFHELEDRTEISFDASTQAATVPQKRNLNEHEQEGELAPKTAPTQRHAASIVNDTSNSAERVPSPRFSALGQVQLQQAQQQQFATPTILDPNLDEMHLFNQVKLAINNRDTFNEFMHLVSLLAQRLLDTENTTTTSLDEVPNHTTERHFLHDLTNLVTRNGRDPVTSGGFADIYRGILQDNGESIAVAIKAIKTYSGEDGDFAKKLRRLRREITVWLDLRHVNVVPLLGTTIGYGRFPAMVCPWAENGALTSYLEGHYGSLSVIEIFGLLSNVASGLHYLHSQSVVHGDLSGSNILIRENGIACIADFGLSTLLTELGSPTFATSFRARGTLRWTAPELLDLEVPENGMEEESPLAPTTQSDVYSFGGIVLQILSGKVPYHYYTREAQVVHAVSRGMTPRRPSCALVTERRWVFIQRCWSTVEIVQSRPSSEEIVVFTEEELAGAGAL</sequence>
<evidence type="ECO:0000256" key="2">
    <source>
        <dbReference type="ARBA" id="ARBA00022741"/>
    </source>
</evidence>
<proteinExistence type="predicted"/>
<dbReference type="EMBL" id="WHUW01000028">
    <property type="protein sequence ID" value="KAF8434587.1"/>
    <property type="molecule type" value="Genomic_DNA"/>
</dbReference>
<dbReference type="GO" id="GO:0004674">
    <property type="term" value="F:protein serine/threonine kinase activity"/>
    <property type="evidence" value="ECO:0007669"/>
    <property type="project" value="TreeGrafter"/>
</dbReference>
<evidence type="ECO:0000256" key="5">
    <source>
        <dbReference type="SAM" id="MobiDB-lite"/>
    </source>
</evidence>
<dbReference type="InterPro" id="IPR011009">
    <property type="entry name" value="Kinase-like_dom_sf"/>
</dbReference>
<dbReference type="InterPro" id="IPR001245">
    <property type="entry name" value="Ser-Thr/Tyr_kinase_cat_dom"/>
</dbReference>
<reference evidence="7" key="2">
    <citation type="journal article" date="2020" name="Nat. Commun.">
        <title>Large-scale genome sequencing of mycorrhizal fungi provides insights into the early evolution of symbiotic traits.</title>
        <authorList>
            <person name="Miyauchi S."/>
            <person name="Kiss E."/>
            <person name="Kuo A."/>
            <person name="Drula E."/>
            <person name="Kohler A."/>
            <person name="Sanchez-Garcia M."/>
            <person name="Morin E."/>
            <person name="Andreopoulos B."/>
            <person name="Barry K.W."/>
            <person name="Bonito G."/>
            <person name="Buee M."/>
            <person name="Carver A."/>
            <person name="Chen C."/>
            <person name="Cichocki N."/>
            <person name="Clum A."/>
            <person name="Culley D."/>
            <person name="Crous P.W."/>
            <person name="Fauchery L."/>
            <person name="Girlanda M."/>
            <person name="Hayes R.D."/>
            <person name="Keri Z."/>
            <person name="LaButti K."/>
            <person name="Lipzen A."/>
            <person name="Lombard V."/>
            <person name="Magnuson J."/>
            <person name="Maillard F."/>
            <person name="Murat C."/>
            <person name="Nolan M."/>
            <person name="Ohm R.A."/>
            <person name="Pangilinan J."/>
            <person name="Pereira M.F."/>
            <person name="Perotto S."/>
            <person name="Peter M."/>
            <person name="Pfister S."/>
            <person name="Riley R."/>
            <person name="Sitrit Y."/>
            <person name="Stielow J.B."/>
            <person name="Szollosi G."/>
            <person name="Zifcakova L."/>
            <person name="Stursova M."/>
            <person name="Spatafora J.W."/>
            <person name="Tedersoo L."/>
            <person name="Vaario L.M."/>
            <person name="Yamada A."/>
            <person name="Yan M."/>
            <person name="Wang P."/>
            <person name="Xu J."/>
            <person name="Bruns T."/>
            <person name="Baldrian P."/>
            <person name="Vilgalys R."/>
            <person name="Dunand C."/>
            <person name="Henrissat B."/>
            <person name="Grigoriev I.V."/>
            <person name="Hibbett D."/>
            <person name="Nagy L.G."/>
            <person name="Martin F.M."/>
        </authorList>
    </citation>
    <scope>NUCLEOTIDE SEQUENCE</scope>
    <source>
        <strain evidence="7">BED1</strain>
    </source>
</reference>
<evidence type="ECO:0000256" key="1">
    <source>
        <dbReference type="ARBA" id="ARBA00022679"/>
    </source>
</evidence>
<dbReference type="AlphaFoldDB" id="A0AAD4BM75"/>
<dbReference type="SUPFAM" id="SSF56112">
    <property type="entry name" value="Protein kinase-like (PK-like)"/>
    <property type="match status" value="1"/>
</dbReference>
<feature type="domain" description="Protein kinase" evidence="6">
    <location>
        <begin position="187"/>
        <end position="470"/>
    </location>
</feature>
<dbReference type="InterPro" id="IPR051681">
    <property type="entry name" value="Ser/Thr_Kinases-Pseudokinases"/>
</dbReference>
<dbReference type="GO" id="GO:0005524">
    <property type="term" value="F:ATP binding"/>
    <property type="evidence" value="ECO:0007669"/>
    <property type="project" value="UniProtKB-KW"/>
</dbReference>
<evidence type="ECO:0000259" key="6">
    <source>
        <dbReference type="PROSITE" id="PS50011"/>
    </source>
</evidence>
<evidence type="ECO:0000256" key="3">
    <source>
        <dbReference type="ARBA" id="ARBA00022777"/>
    </source>
</evidence>
<accession>A0AAD4BM75</accession>
<evidence type="ECO:0000256" key="4">
    <source>
        <dbReference type="ARBA" id="ARBA00022840"/>
    </source>
</evidence>